<accession>A0ABP7I4C0</accession>
<dbReference type="Proteomes" id="UP001500888">
    <property type="component" value="Unassembled WGS sequence"/>
</dbReference>
<dbReference type="EMBL" id="BAAAZR010000004">
    <property type="protein sequence ID" value="GAA3805836.1"/>
    <property type="molecule type" value="Genomic_DNA"/>
</dbReference>
<comment type="caution">
    <text evidence="2">The sequence shown here is derived from an EMBL/GenBank/DDBJ whole genome shotgun (WGS) entry which is preliminary data.</text>
</comment>
<keyword evidence="1" id="KW-0812">Transmembrane</keyword>
<keyword evidence="1" id="KW-0472">Membrane</keyword>
<gene>
    <name evidence="2" type="ORF">GCM10022226_27420</name>
</gene>
<name>A0ABP7I4C0_9ACTN</name>
<reference evidence="3" key="1">
    <citation type="journal article" date="2019" name="Int. J. Syst. Evol. Microbiol.">
        <title>The Global Catalogue of Microorganisms (GCM) 10K type strain sequencing project: providing services to taxonomists for standard genome sequencing and annotation.</title>
        <authorList>
            <consortium name="The Broad Institute Genomics Platform"/>
            <consortium name="The Broad Institute Genome Sequencing Center for Infectious Disease"/>
            <person name="Wu L."/>
            <person name="Ma J."/>
        </authorList>
    </citation>
    <scope>NUCLEOTIDE SEQUENCE [LARGE SCALE GENOMIC DNA]</scope>
    <source>
        <strain evidence="3">JCM 16908</strain>
    </source>
</reference>
<evidence type="ECO:0000313" key="2">
    <source>
        <dbReference type="EMBL" id="GAA3805836.1"/>
    </source>
</evidence>
<organism evidence="2 3">
    <name type="scientific">Sphaerisporangium flaviroseum</name>
    <dbReference type="NCBI Taxonomy" id="509199"/>
    <lineage>
        <taxon>Bacteria</taxon>
        <taxon>Bacillati</taxon>
        <taxon>Actinomycetota</taxon>
        <taxon>Actinomycetes</taxon>
        <taxon>Streptosporangiales</taxon>
        <taxon>Streptosporangiaceae</taxon>
        <taxon>Sphaerisporangium</taxon>
    </lineage>
</organism>
<proteinExistence type="predicted"/>
<dbReference type="RefSeq" id="WP_344938580.1">
    <property type="nucleotide sequence ID" value="NZ_BAAAZR010000004.1"/>
</dbReference>
<evidence type="ECO:0000313" key="3">
    <source>
        <dbReference type="Proteomes" id="UP001500888"/>
    </source>
</evidence>
<feature type="transmembrane region" description="Helical" evidence="1">
    <location>
        <begin position="103"/>
        <end position="124"/>
    </location>
</feature>
<protein>
    <submittedName>
        <fullName evidence="2">Uncharacterized protein</fullName>
    </submittedName>
</protein>
<keyword evidence="1" id="KW-1133">Transmembrane helix</keyword>
<evidence type="ECO:0000256" key="1">
    <source>
        <dbReference type="SAM" id="Phobius"/>
    </source>
</evidence>
<feature type="transmembrane region" description="Helical" evidence="1">
    <location>
        <begin position="24"/>
        <end position="44"/>
    </location>
</feature>
<keyword evidence="3" id="KW-1185">Reference proteome</keyword>
<sequence length="331" mass="35605">MFIPVSPVSAPCVDYAAPGRLRRLALTAASPLLLLILPMALAALHGERLPGRIYFGHLAIGTEHALTWRGWISQPQFGVALWSEALLVLPFLSHWRLPQVQRVLVIVGFTFGAPILVSGVLWTLKPVQPPWSTPAEIICTVVAAAVGYRAAGTLPRPPEATAAPPPYVPTMALRSGQRAMFVTSTWSARRLLTSAVLAGFTVWNASRGADVWQLTALLALWTALEVAQARTRLQIDGSGVTVRFLWLPALRRTVPYPSVRFAEAMSEAPPGRYKLSTGVEGWGIVSGKGPALVLALADGRRFVYSTSEAETAAALVNGWLSRERQGGTASC</sequence>